<reference evidence="5" key="1">
    <citation type="submission" date="2020-04" db="EMBL/GenBank/DDBJ databases">
        <authorList>
            <person name="Chiriac C."/>
            <person name="Salcher M."/>
            <person name="Ghai R."/>
            <person name="Kavagutti S V."/>
        </authorList>
    </citation>
    <scope>NUCLEOTIDE SEQUENCE</scope>
</reference>
<dbReference type="EMBL" id="LR796720">
    <property type="protein sequence ID" value="CAB4162174.1"/>
    <property type="molecule type" value="Genomic_DNA"/>
</dbReference>
<dbReference type="SUPFAM" id="SSF52540">
    <property type="entry name" value="P-loop containing nucleoside triphosphate hydrolases"/>
    <property type="match status" value="1"/>
</dbReference>
<name>A0A6J5P3V4_9CAUD</name>
<evidence type="ECO:0000256" key="1">
    <source>
        <dbReference type="ARBA" id="ARBA00022515"/>
    </source>
</evidence>
<keyword evidence="5" id="KW-0347">Helicase</keyword>
<sequence>MTNPPQAQPPCDLDAERAVLASVLVDGQQGNPSLKSCLAATLEARCFYEPKHQTIFLGLCELLAEGQVPDEISLANKLRTHHQLETAGGVAYINELSSSLFSPSPNLAHFTRIIQEKHQARQLITIARDLSAKALSGAFTPAELAQGFQAQAKAILEASVRKDTTQRMPLADLQAFDRHNDPNALVGNRWLCKGGSLLFSGQAGTGKSSLLTQLAVSWALGKDLWGMKPIRPMRIVMLGSENDLGDIAEQWMGVTGAMWLTQAEQMTLEENVVIYREAVKTGEAFGALIEELVTRHNADFLMVDPLLGFAGGDVSKQEFCSHFLRHILQPVLMRTGCCLIAAHHQNKPPKKKEDNVQSTYDFTGSSELANWFRSTAILRREHQEHPHFILKLGKRGNRAGMRDERGQFTESLRIRHSKTRGQIKWEINDQPPLEEEDV</sequence>
<gene>
    <name evidence="5" type="ORF">UFOVP779_17</name>
</gene>
<dbReference type="GO" id="GO:0003677">
    <property type="term" value="F:DNA binding"/>
    <property type="evidence" value="ECO:0007669"/>
    <property type="project" value="UniProtKB-KW"/>
</dbReference>
<dbReference type="InterPro" id="IPR007693">
    <property type="entry name" value="DNA_helicase_DnaB-like_N"/>
</dbReference>
<dbReference type="PANTHER" id="PTHR30153">
    <property type="entry name" value="REPLICATIVE DNA HELICASE DNAB"/>
    <property type="match status" value="1"/>
</dbReference>
<dbReference type="SUPFAM" id="SSF48024">
    <property type="entry name" value="N-terminal domain of DnaB helicase"/>
    <property type="match status" value="1"/>
</dbReference>
<keyword evidence="2" id="KW-0235">DNA replication</keyword>
<dbReference type="Gene3D" id="1.10.860.10">
    <property type="entry name" value="DNAb Helicase, Chain A"/>
    <property type="match status" value="1"/>
</dbReference>
<dbReference type="InterPro" id="IPR027417">
    <property type="entry name" value="P-loop_NTPase"/>
</dbReference>
<dbReference type="GO" id="GO:0003678">
    <property type="term" value="F:DNA helicase activity"/>
    <property type="evidence" value="ECO:0007669"/>
    <property type="project" value="InterPro"/>
</dbReference>
<organism evidence="5">
    <name type="scientific">uncultured Caudovirales phage</name>
    <dbReference type="NCBI Taxonomy" id="2100421"/>
    <lineage>
        <taxon>Viruses</taxon>
        <taxon>Duplodnaviria</taxon>
        <taxon>Heunggongvirae</taxon>
        <taxon>Uroviricota</taxon>
        <taxon>Caudoviricetes</taxon>
        <taxon>Peduoviridae</taxon>
        <taxon>Maltschvirus</taxon>
        <taxon>Maltschvirus maltsch</taxon>
    </lineage>
</organism>
<keyword evidence="5" id="KW-0378">Hydrolase</keyword>
<dbReference type="Pfam" id="PF13481">
    <property type="entry name" value="AAA_25"/>
    <property type="match status" value="1"/>
</dbReference>
<evidence type="ECO:0000259" key="4">
    <source>
        <dbReference type="SMART" id="SM00382"/>
    </source>
</evidence>
<dbReference type="InterPro" id="IPR016136">
    <property type="entry name" value="DNA_helicase_N/primase_C"/>
</dbReference>
<protein>
    <submittedName>
        <fullName evidence="5">DNA helicase, DnaB-like, N-terminal</fullName>
    </submittedName>
</protein>
<dbReference type="InterPro" id="IPR036185">
    <property type="entry name" value="DNA_heli_DnaB-like_N_sf"/>
</dbReference>
<dbReference type="Pfam" id="PF00772">
    <property type="entry name" value="DnaB"/>
    <property type="match status" value="1"/>
</dbReference>
<keyword evidence="5" id="KW-0547">Nucleotide-binding</keyword>
<dbReference type="Gene3D" id="3.40.50.300">
    <property type="entry name" value="P-loop containing nucleotide triphosphate hydrolases"/>
    <property type="match status" value="1"/>
</dbReference>
<feature type="domain" description="AAA+ ATPase" evidence="4">
    <location>
        <begin position="193"/>
        <end position="382"/>
    </location>
</feature>
<dbReference type="GO" id="GO:0005524">
    <property type="term" value="F:ATP binding"/>
    <property type="evidence" value="ECO:0007669"/>
    <property type="project" value="InterPro"/>
</dbReference>
<keyword evidence="1" id="KW-0639">Primosome</keyword>
<evidence type="ECO:0000256" key="2">
    <source>
        <dbReference type="ARBA" id="ARBA00022705"/>
    </source>
</evidence>
<dbReference type="InterPro" id="IPR003593">
    <property type="entry name" value="AAA+_ATPase"/>
</dbReference>
<keyword evidence="5" id="KW-0067">ATP-binding</keyword>
<proteinExistence type="predicted"/>
<dbReference type="SMART" id="SM00382">
    <property type="entry name" value="AAA"/>
    <property type="match status" value="1"/>
</dbReference>
<dbReference type="GO" id="GO:0006269">
    <property type="term" value="P:DNA replication, synthesis of primer"/>
    <property type="evidence" value="ECO:0007669"/>
    <property type="project" value="UniProtKB-KW"/>
</dbReference>
<evidence type="ECO:0000313" key="5">
    <source>
        <dbReference type="EMBL" id="CAB4162174.1"/>
    </source>
</evidence>
<keyword evidence="3" id="KW-0238">DNA-binding</keyword>
<accession>A0A6J5P3V4</accession>
<evidence type="ECO:0000256" key="3">
    <source>
        <dbReference type="ARBA" id="ARBA00023125"/>
    </source>
</evidence>
<dbReference type="PANTHER" id="PTHR30153:SF2">
    <property type="entry name" value="REPLICATIVE DNA HELICASE"/>
    <property type="match status" value="1"/>
</dbReference>